<dbReference type="AlphaFoldDB" id="A0A3P1BJS5"/>
<dbReference type="EMBL" id="RQJO01000010">
    <property type="protein sequence ID" value="RRB01186.1"/>
    <property type="molecule type" value="Genomic_DNA"/>
</dbReference>
<name>A0A3P1BJS5_9BACT</name>
<gene>
    <name evidence="2" type="ORF">EHT25_23725</name>
</gene>
<feature type="region of interest" description="Disordered" evidence="1">
    <location>
        <begin position="137"/>
        <end position="273"/>
    </location>
</feature>
<feature type="compositionally biased region" description="Basic and acidic residues" evidence="1">
    <location>
        <begin position="172"/>
        <end position="205"/>
    </location>
</feature>
<dbReference type="RefSeq" id="WP_124877648.1">
    <property type="nucleotide sequence ID" value="NZ_RQJO01000010.1"/>
</dbReference>
<evidence type="ECO:0000313" key="2">
    <source>
        <dbReference type="EMBL" id="RRB01186.1"/>
    </source>
</evidence>
<evidence type="ECO:0000256" key="1">
    <source>
        <dbReference type="SAM" id="MobiDB-lite"/>
    </source>
</evidence>
<dbReference type="Proteomes" id="UP000271925">
    <property type="component" value="Unassembled WGS sequence"/>
</dbReference>
<accession>A0A3P1BJS5</accession>
<protein>
    <recommendedName>
        <fullName evidence="4">Outer membrane protein beta-barrel domain-containing protein</fullName>
    </recommendedName>
</protein>
<feature type="compositionally biased region" description="Polar residues" evidence="1">
    <location>
        <begin position="145"/>
        <end position="159"/>
    </location>
</feature>
<evidence type="ECO:0008006" key="4">
    <source>
        <dbReference type="Google" id="ProtNLM"/>
    </source>
</evidence>
<evidence type="ECO:0000313" key="3">
    <source>
        <dbReference type="Proteomes" id="UP000271925"/>
    </source>
</evidence>
<organism evidence="2 3">
    <name type="scientific">Larkinella rosea</name>
    <dbReference type="NCBI Taxonomy" id="2025312"/>
    <lineage>
        <taxon>Bacteria</taxon>
        <taxon>Pseudomonadati</taxon>
        <taxon>Bacteroidota</taxon>
        <taxon>Cytophagia</taxon>
        <taxon>Cytophagales</taxon>
        <taxon>Spirosomataceae</taxon>
        <taxon>Larkinella</taxon>
    </lineage>
</organism>
<keyword evidence="3" id="KW-1185">Reference proteome</keyword>
<feature type="compositionally biased region" description="Basic and acidic residues" evidence="1">
    <location>
        <begin position="218"/>
        <end position="227"/>
    </location>
</feature>
<proteinExistence type="predicted"/>
<dbReference type="OrthoDB" id="916076at2"/>
<sequence length="518" mass="58057">MKTDKFEENIRQKLEGIDPPFQESDWLHLRSFLRRNGIPSMGGGAAQWLMPMLSAATVAGLVILTVWQYRTNQNLEQSVRTLRDSVTILQQLPVETPVAVAPKTDTVYITREVPVPGLVPISPKYRSDDRTLAERLETNERESASDNANSTDEQSQGTGENRPRSNGFPERSGTKERFSELENRLNEGERPNPSNRRTESSERNYPRLSNPANSVGDRWNRQDETRYSGRQKPTGFETTRPLSFNGNGDSGSGSGSDRSGSGSPLAESASISWEPVPTRPLEIDSSYYTERFDRRIRRMRASSPRLAASSLLKPEVEKPKSPFVHVRAGASAQIGGRQSGFGFATEVLMGEHLTIGLGLNTLKVTGEKFVNEIQYSFNRRSDFRRDYPGKVPPEIRTQILDINRGGSTLQLPITFGYRIPLGESVTLTPSVGASFSLEAKDKITYLHQVGPFDYIEKKFSEKCTPNVYNSWLVNVAIEKQWGHWVVQASPYLSNPLMSTQFSLNHTSAGMRARLLYQF</sequence>
<reference evidence="2 3" key="1">
    <citation type="submission" date="2018-11" db="EMBL/GenBank/DDBJ databases">
        <authorList>
            <person name="Zhou Z."/>
            <person name="Wang G."/>
        </authorList>
    </citation>
    <scope>NUCLEOTIDE SEQUENCE [LARGE SCALE GENOMIC DNA]</scope>
    <source>
        <strain evidence="2 3">KCTC52004</strain>
    </source>
</reference>
<comment type="caution">
    <text evidence="2">The sequence shown here is derived from an EMBL/GenBank/DDBJ whole genome shotgun (WGS) entry which is preliminary data.</text>
</comment>